<reference evidence="1 2" key="1">
    <citation type="journal article" date="2018" name="Front. Plant Sci.">
        <title>Red Clover (Trifolium pratense) and Zigzag Clover (T. medium) - A Picture of Genomic Similarities and Differences.</title>
        <authorList>
            <person name="Dluhosova J."/>
            <person name="Istvanek J."/>
            <person name="Nedelnik J."/>
            <person name="Repkova J."/>
        </authorList>
    </citation>
    <scope>NUCLEOTIDE SEQUENCE [LARGE SCALE GENOMIC DNA]</scope>
    <source>
        <strain evidence="2">cv. 10/8</strain>
        <tissue evidence="1">Leaf</tissue>
    </source>
</reference>
<accession>A0A392UQM3</accession>
<dbReference type="AlphaFoldDB" id="A0A392UQM3"/>
<dbReference type="EMBL" id="LXQA010893440">
    <property type="protein sequence ID" value="MCI75891.1"/>
    <property type="molecule type" value="Genomic_DNA"/>
</dbReference>
<keyword evidence="2" id="KW-1185">Reference proteome</keyword>
<organism evidence="1 2">
    <name type="scientific">Trifolium medium</name>
    <dbReference type="NCBI Taxonomy" id="97028"/>
    <lineage>
        <taxon>Eukaryota</taxon>
        <taxon>Viridiplantae</taxon>
        <taxon>Streptophyta</taxon>
        <taxon>Embryophyta</taxon>
        <taxon>Tracheophyta</taxon>
        <taxon>Spermatophyta</taxon>
        <taxon>Magnoliopsida</taxon>
        <taxon>eudicotyledons</taxon>
        <taxon>Gunneridae</taxon>
        <taxon>Pentapetalae</taxon>
        <taxon>rosids</taxon>
        <taxon>fabids</taxon>
        <taxon>Fabales</taxon>
        <taxon>Fabaceae</taxon>
        <taxon>Papilionoideae</taxon>
        <taxon>50 kb inversion clade</taxon>
        <taxon>NPAAA clade</taxon>
        <taxon>Hologalegina</taxon>
        <taxon>IRL clade</taxon>
        <taxon>Trifolieae</taxon>
        <taxon>Trifolium</taxon>
    </lineage>
</organism>
<comment type="caution">
    <text evidence="1">The sequence shown here is derived from an EMBL/GenBank/DDBJ whole genome shotgun (WGS) entry which is preliminary data.</text>
</comment>
<evidence type="ECO:0000313" key="1">
    <source>
        <dbReference type="EMBL" id="MCI75891.1"/>
    </source>
</evidence>
<proteinExistence type="predicted"/>
<name>A0A392UQM3_9FABA</name>
<feature type="non-terminal residue" evidence="1">
    <location>
        <position position="45"/>
    </location>
</feature>
<evidence type="ECO:0000313" key="2">
    <source>
        <dbReference type="Proteomes" id="UP000265520"/>
    </source>
</evidence>
<dbReference type="Proteomes" id="UP000265520">
    <property type="component" value="Unassembled WGS sequence"/>
</dbReference>
<protein>
    <submittedName>
        <fullName evidence="1">Uncharacterized protein</fullName>
    </submittedName>
</protein>
<sequence>MVYREKGAVDVKFDDIADILPGKEIVCVKVKILRLWKVPALSSIQ</sequence>